<keyword evidence="2" id="KW-1185">Reference proteome</keyword>
<proteinExistence type="predicted"/>
<protein>
    <submittedName>
        <fullName evidence="1">Uncharacterized protein</fullName>
    </submittedName>
</protein>
<reference evidence="1 2" key="1">
    <citation type="journal article" date="2019" name="Commun. Biol.">
        <title>The bagworm genome reveals a unique fibroin gene that provides high tensile strength.</title>
        <authorList>
            <person name="Kono N."/>
            <person name="Nakamura H."/>
            <person name="Ohtoshi R."/>
            <person name="Tomita M."/>
            <person name="Numata K."/>
            <person name="Arakawa K."/>
        </authorList>
    </citation>
    <scope>NUCLEOTIDE SEQUENCE [LARGE SCALE GENOMIC DNA]</scope>
</reference>
<gene>
    <name evidence="1" type="ORF">EVAR_20779_1</name>
</gene>
<dbReference type="Proteomes" id="UP000299102">
    <property type="component" value="Unassembled WGS sequence"/>
</dbReference>
<comment type="caution">
    <text evidence="1">The sequence shown here is derived from an EMBL/GenBank/DDBJ whole genome shotgun (WGS) entry which is preliminary data.</text>
</comment>
<sequence length="157" mass="17920">MLERNRDRTDVVAERKAKIGTEHGTRLESKINTKAVTSTESGWPQRVGRQTYSHRVRMPYSQRETKRLDVHREKMMIAEEWLKNQSNTTVIIFIDLEPSAQIRPTLKQVQSFAGVYTKFHKSKPVIPKVVQVDPQGSTGDLLGVYVGVNKKLGSIRC</sequence>
<organism evidence="1 2">
    <name type="scientific">Eumeta variegata</name>
    <name type="common">Bagworm moth</name>
    <name type="synonym">Eumeta japonica</name>
    <dbReference type="NCBI Taxonomy" id="151549"/>
    <lineage>
        <taxon>Eukaryota</taxon>
        <taxon>Metazoa</taxon>
        <taxon>Ecdysozoa</taxon>
        <taxon>Arthropoda</taxon>
        <taxon>Hexapoda</taxon>
        <taxon>Insecta</taxon>
        <taxon>Pterygota</taxon>
        <taxon>Neoptera</taxon>
        <taxon>Endopterygota</taxon>
        <taxon>Lepidoptera</taxon>
        <taxon>Glossata</taxon>
        <taxon>Ditrysia</taxon>
        <taxon>Tineoidea</taxon>
        <taxon>Psychidae</taxon>
        <taxon>Oiketicinae</taxon>
        <taxon>Eumeta</taxon>
    </lineage>
</organism>
<evidence type="ECO:0000313" key="1">
    <source>
        <dbReference type="EMBL" id="GBP24455.1"/>
    </source>
</evidence>
<dbReference type="EMBL" id="BGZK01000162">
    <property type="protein sequence ID" value="GBP24455.1"/>
    <property type="molecule type" value="Genomic_DNA"/>
</dbReference>
<dbReference type="AlphaFoldDB" id="A0A4C1UDD3"/>
<name>A0A4C1UDD3_EUMVA</name>
<evidence type="ECO:0000313" key="2">
    <source>
        <dbReference type="Proteomes" id="UP000299102"/>
    </source>
</evidence>
<accession>A0A4C1UDD3</accession>